<dbReference type="HOGENOM" id="CLU_768695_0_0_9"/>
<keyword evidence="1" id="KW-0175">Coiled coil</keyword>
<dbReference type="SMART" id="SM00470">
    <property type="entry name" value="ParB"/>
    <property type="match status" value="1"/>
</dbReference>
<feature type="domain" description="ParB-like N-terminal" evidence="2">
    <location>
        <begin position="2"/>
        <end position="86"/>
    </location>
</feature>
<feature type="coiled-coil region" evidence="1">
    <location>
        <begin position="176"/>
        <end position="288"/>
    </location>
</feature>
<dbReference type="Gene3D" id="3.90.1530.30">
    <property type="match status" value="1"/>
</dbReference>
<sequence length="373" mass="42641">MPLIDISKIKVVDRIRQDFSGIEELAQDIAENGLINPIVVTSDYQLIAGERRLRAHMHLGREQVEVNVMEVRDYAHHLQLEISENEHRRDFTFSERIAYGKKIEELERIKAKERMSATEKENLPEAEKGQVRDIVAEQAGFGSGRNYDKAKYVAENATPEIIQELDAGLISTHKAFVQTKERLETAEREAKEANDRAEAAEREKELLRQQFKDSIPADQVEEAVSAAIERQQEENEAFIAQKDKEAQAALKARDAKWKKEIEAESLKVRDLDAGYKRIQEELEALKLQQPDDFNEQQRAAQLKKLRYEADSNTIQLTIHVKQFLQKSAVTTLNLGAVSSASSSEKKRFNESLDMLQTFIDQMRPAVNGRKVVQ</sequence>
<evidence type="ECO:0000313" key="3">
    <source>
        <dbReference type="EMBL" id="AIQ70399.1"/>
    </source>
</evidence>
<dbReference type="SUPFAM" id="SSF110849">
    <property type="entry name" value="ParB/Sulfiredoxin"/>
    <property type="match status" value="1"/>
</dbReference>
<dbReference type="KEGG" id="pgm:PGRAT_24275"/>
<dbReference type="AlphaFoldDB" id="A0A089NMX9"/>
<dbReference type="GO" id="GO:0005694">
    <property type="term" value="C:chromosome"/>
    <property type="evidence" value="ECO:0007669"/>
    <property type="project" value="TreeGrafter"/>
</dbReference>
<dbReference type="EMBL" id="CP009287">
    <property type="protein sequence ID" value="AIQ70399.1"/>
    <property type="molecule type" value="Genomic_DNA"/>
</dbReference>
<dbReference type="Proteomes" id="UP000029500">
    <property type="component" value="Chromosome"/>
</dbReference>
<dbReference type="Pfam" id="PF02195">
    <property type="entry name" value="ParB_N"/>
    <property type="match status" value="1"/>
</dbReference>
<dbReference type="STRING" id="189425.PGRAT_24275"/>
<dbReference type="PANTHER" id="PTHR33375:SF1">
    <property type="entry name" value="CHROMOSOME-PARTITIONING PROTEIN PARB-RELATED"/>
    <property type="match status" value="1"/>
</dbReference>
<dbReference type="InterPro" id="IPR050336">
    <property type="entry name" value="Chromosome_partition/occlusion"/>
</dbReference>
<dbReference type="GO" id="GO:0045881">
    <property type="term" value="P:positive regulation of sporulation resulting in formation of a cellular spore"/>
    <property type="evidence" value="ECO:0007669"/>
    <property type="project" value="TreeGrafter"/>
</dbReference>
<organism evidence="3 4">
    <name type="scientific">Paenibacillus graminis</name>
    <dbReference type="NCBI Taxonomy" id="189425"/>
    <lineage>
        <taxon>Bacteria</taxon>
        <taxon>Bacillati</taxon>
        <taxon>Bacillota</taxon>
        <taxon>Bacilli</taxon>
        <taxon>Bacillales</taxon>
        <taxon>Paenibacillaceae</taxon>
        <taxon>Paenibacillus</taxon>
    </lineage>
</organism>
<dbReference type="eggNOG" id="COG1475">
    <property type="taxonomic scope" value="Bacteria"/>
</dbReference>
<dbReference type="GO" id="GO:0007059">
    <property type="term" value="P:chromosome segregation"/>
    <property type="evidence" value="ECO:0007669"/>
    <property type="project" value="TreeGrafter"/>
</dbReference>
<dbReference type="CDD" id="cd16410">
    <property type="entry name" value="ParB_N_like"/>
    <property type="match status" value="1"/>
</dbReference>
<dbReference type="InterPro" id="IPR003115">
    <property type="entry name" value="ParB_N"/>
</dbReference>
<reference evidence="3 4" key="1">
    <citation type="submission" date="2014-08" db="EMBL/GenBank/DDBJ databases">
        <title>Comparative genomics of the Paenibacillus odorifer group.</title>
        <authorList>
            <person name="den Bakker H.C."/>
            <person name="Tsai Y.-C."/>
            <person name="Martin N."/>
            <person name="Korlach J."/>
            <person name="Wiedmann M."/>
        </authorList>
    </citation>
    <scope>NUCLEOTIDE SEQUENCE [LARGE SCALE GENOMIC DNA]</scope>
    <source>
        <strain evidence="3 4">DSM 15220</strain>
    </source>
</reference>
<evidence type="ECO:0000259" key="2">
    <source>
        <dbReference type="SMART" id="SM00470"/>
    </source>
</evidence>
<gene>
    <name evidence="3" type="ORF">PGRAT_24275</name>
</gene>
<proteinExistence type="predicted"/>
<evidence type="ECO:0000256" key="1">
    <source>
        <dbReference type="SAM" id="Coils"/>
    </source>
</evidence>
<keyword evidence="4" id="KW-1185">Reference proteome</keyword>
<dbReference type="PANTHER" id="PTHR33375">
    <property type="entry name" value="CHROMOSOME-PARTITIONING PROTEIN PARB-RELATED"/>
    <property type="match status" value="1"/>
</dbReference>
<dbReference type="InterPro" id="IPR036086">
    <property type="entry name" value="ParB/Sulfiredoxin_sf"/>
</dbReference>
<accession>A0A089NMX9</accession>
<protein>
    <submittedName>
        <fullName evidence="3">Plasmid-partitioning protein</fullName>
    </submittedName>
</protein>
<evidence type="ECO:0000313" key="4">
    <source>
        <dbReference type="Proteomes" id="UP000029500"/>
    </source>
</evidence>
<dbReference type="RefSeq" id="WP_025704832.1">
    <property type="nucleotide sequence ID" value="NZ_CP009287.1"/>
</dbReference>
<name>A0A089NMX9_9BACL</name>